<accession>A0A9P9KU08</accession>
<name>A0A9P9KU08_FUSSL</name>
<proteinExistence type="predicted"/>
<evidence type="ECO:0000313" key="3">
    <source>
        <dbReference type="Proteomes" id="UP000736672"/>
    </source>
</evidence>
<evidence type="ECO:0000256" key="1">
    <source>
        <dbReference type="SAM" id="MobiDB-lite"/>
    </source>
</evidence>
<feature type="region of interest" description="Disordered" evidence="1">
    <location>
        <begin position="127"/>
        <end position="192"/>
    </location>
</feature>
<dbReference type="Proteomes" id="UP000736672">
    <property type="component" value="Unassembled WGS sequence"/>
</dbReference>
<gene>
    <name evidence="2" type="ORF">B0J15DRAFT_578672</name>
</gene>
<keyword evidence="3" id="KW-1185">Reference proteome</keyword>
<protein>
    <submittedName>
        <fullName evidence="2">Uncharacterized protein</fullName>
    </submittedName>
</protein>
<organism evidence="2 3">
    <name type="scientific">Fusarium solani</name>
    <name type="common">Filamentous fungus</name>
    <dbReference type="NCBI Taxonomy" id="169388"/>
    <lineage>
        <taxon>Eukaryota</taxon>
        <taxon>Fungi</taxon>
        <taxon>Dikarya</taxon>
        <taxon>Ascomycota</taxon>
        <taxon>Pezizomycotina</taxon>
        <taxon>Sordariomycetes</taxon>
        <taxon>Hypocreomycetidae</taxon>
        <taxon>Hypocreales</taxon>
        <taxon>Nectriaceae</taxon>
        <taxon>Fusarium</taxon>
        <taxon>Fusarium solani species complex</taxon>
    </lineage>
</organism>
<dbReference type="AlphaFoldDB" id="A0A9P9KU08"/>
<feature type="compositionally biased region" description="Basic and acidic residues" evidence="1">
    <location>
        <begin position="153"/>
        <end position="177"/>
    </location>
</feature>
<sequence length="210" mass="23331">MSTIDAAAPTASAPRGETSLSNREIVEALGEFWPDEYTEKKLTRGARRISNATRTWPWELLAGCAPRVWSFLLTEELADTIERLGKELTNSFIEFLQEQVRQLQQNNPQLNQFDIIGARREFGAKARDRATGKMGRQGGEKQKTYFSSLATTESRKRTHEPPDDSHTNKSARRDRPDNAGGGVLGSPAGTTTAAEGFIDSVNMIWFPAMV</sequence>
<comment type="caution">
    <text evidence="2">The sequence shown here is derived from an EMBL/GenBank/DDBJ whole genome shotgun (WGS) entry which is preliminary data.</text>
</comment>
<evidence type="ECO:0000313" key="2">
    <source>
        <dbReference type="EMBL" id="KAH7268514.1"/>
    </source>
</evidence>
<reference evidence="2" key="1">
    <citation type="journal article" date="2021" name="Nat. Commun.">
        <title>Genetic determinants of endophytism in the Arabidopsis root mycobiome.</title>
        <authorList>
            <person name="Mesny F."/>
            <person name="Miyauchi S."/>
            <person name="Thiergart T."/>
            <person name="Pickel B."/>
            <person name="Atanasova L."/>
            <person name="Karlsson M."/>
            <person name="Huettel B."/>
            <person name="Barry K.W."/>
            <person name="Haridas S."/>
            <person name="Chen C."/>
            <person name="Bauer D."/>
            <person name="Andreopoulos W."/>
            <person name="Pangilinan J."/>
            <person name="LaButti K."/>
            <person name="Riley R."/>
            <person name="Lipzen A."/>
            <person name="Clum A."/>
            <person name="Drula E."/>
            <person name="Henrissat B."/>
            <person name="Kohler A."/>
            <person name="Grigoriev I.V."/>
            <person name="Martin F.M."/>
            <person name="Hacquard S."/>
        </authorList>
    </citation>
    <scope>NUCLEOTIDE SEQUENCE</scope>
    <source>
        <strain evidence="2">FSSC 5 MPI-SDFR-AT-0091</strain>
    </source>
</reference>
<dbReference type="EMBL" id="JAGTJS010000005">
    <property type="protein sequence ID" value="KAH7268514.1"/>
    <property type="molecule type" value="Genomic_DNA"/>
</dbReference>